<keyword evidence="2" id="KW-0274">FAD</keyword>
<dbReference type="PANTHER" id="PTHR46972">
    <property type="entry name" value="MONOOXYGENASE ASQM-RELATED"/>
    <property type="match status" value="1"/>
</dbReference>
<protein>
    <recommendedName>
        <fullName evidence="5">FAD-binding domain-containing protein</fullName>
    </recommendedName>
</protein>
<organism evidence="6 7">
    <name type="scientific">Aspergillus brasiliensis (strain CBS 101740 / IMI 381727 / IBT 21946)</name>
    <dbReference type="NCBI Taxonomy" id="767769"/>
    <lineage>
        <taxon>Eukaryota</taxon>
        <taxon>Fungi</taxon>
        <taxon>Dikarya</taxon>
        <taxon>Ascomycota</taxon>
        <taxon>Pezizomycotina</taxon>
        <taxon>Eurotiomycetes</taxon>
        <taxon>Eurotiomycetidae</taxon>
        <taxon>Eurotiales</taxon>
        <taxon>Aspergillaceae</taxon>
        <taxon>Aspergillus</taxon>
        <taxon>Aspergillus subgen. Circumdati</taxon>
    </lineage>
</organism>
<dbReference type="GO" id="GO:0004497">
    <property type="term" value="F:monooxygenase activity"/>
    <property type="evidence" value="ECO:0007669"/>
    <property type="project" value="UniProtKB-KW"/>
</dbReference>
<dbReference type="OrthoDB" id="655030at2759"/>
<dbReference type="InterPro" id="IPR002938">
    <property type="entry name" value="FAD-bd"/>
</dbReference>
<keyword evidence="4" id="KW-0503">Monooxygenase</keyword>
<feature type="domain" description="FAD-binding" evidence="5">
    <location>
        <begin position="10"/>
        <end position="168"/>
    </location>
</feature>
<reference evidence="7" key="1">
    <citation type="journal article" date="2017" name="Genome Biol.">
        <title>Comparative genomics reveals high biological diversity and specific adaptations in the industrially and medically important fungal genus Aspergillus.</title>
        <authorList>
            <person name="de Vries R.P."/>
            <person name="Riley R."/>
            <person name="Wiebenga A."/>
            <person name="Aguilar-Osorio G."/>
            <person name="Amillis S."/>
            <person name="Uchima C.A."/>
            <person name="Anderluh G."/>
            <person name="Asadollahi M."/>
            <person name="Askin M."/>
            <person name="Barry K."/>
            <person name="Battaglia E."/>
            <person name="Bayram O."/>
            <person name="Benocci T."/>
            <person name="Braus-Stromeyer S.A."/>
            <person name="Caldana C."/>
            <person name="Canovas D."/>
            <person name="Cerqueira G.C."/>
            <person name="Chen F."/>
            <person name="Chen W."/>
            <person name="Choi C."/>
            <person name="Clum A."/>
            <person name="Dos Santos R.A."/>
            <person name="Damasio A.R."/>
            <person name="Diallinas G."/>
            <person name="Emri T."/>
            <person name="Fekete E."/>
            <person name="Flipphi M."/>
            <person name="Freyberg S."/>
            <person name="Gallo A."/>
            <person name="Gournas C."/>
            <person name="Habgood R."/>
            <person name="Hainaut M."/>
            <person name="Harispe M.L."/>
            <person name="Henrissat B."/>
            <person name="Hilden K.S."/>
            <person name="Hope R."/>
            <person name="Hossain A."/>
            <person name="Karabika E."/>
            <person name="Karaffa L."/>
            <person name="Karanyi Z."/>
            <person name="Krasevec N."/>
            <person name="Kuo A."/>
            <person name="Kusch H."/>
            <person name="LaButti K."/>
            <person name="Lagendijk E.L."/>
            <person name="Lapidus A."/>
            <person name="Levasseur A."/>
            <person name="Lindquist E."/>
            <person name="Lipzen A."/>
            <person name="Logrieco A.F."/>
            <person name="MacCabe A."/>
            <person name="Maekelae M.R."/>
            <person name="Malavazi I."/>
            <person name="Melin P."/>
            <person name="Meyer V."/>
            <person name="Mielnichuk N."/>
            <person name="Miskei M."/>
            <person name="Molnar A.P."/>
            <person name="Mule G."/>
            <person name="Ngan C.Y."/>
            <person name="Orejas M."/>
            <person name="Orosz E."/>
            <person name="Ouedraogo J.P."/>
            <person name="Overkamp K.M."/>
            <person name="Park H.-S."/>
            <person name="Perrone G."/>
            <person name="Piumi F."/>
            <person name="Punt P.J."/>
            <person name="Ram A.F."/>
            <person name="Ramon A."/>
            <person name="Rauscher S."/>
            <person name="Record E."/>
            <person name="Riano-Pachon D.M."/>
            <person name="Robert V."/>
            <person name="Roehrig J."/>
            <person name="Ruller R."/>
            <person name="Salamov A."/>
            <person name="Salih N.S."/>
            <person name="Samson R.A."/>
            <person name="Sandor E."/>
            <person name="Sanguinetti M."/>
            <person name="Schuetze T."/>
            <person name="Sepcic K."/>
            <person name="Shelest E."/>
            <person name="Sherlock G."/>
            <person name="Sophianopoulou V."/>
            <person name="Squina F.M."/>
            <person name="Sun H."/>
            <person name="Susca A."/>
            <person name="Todd R.B."/>
            <person name="Tsang A."/>
            <person name="Unkles S.E."/>
            <person name="van de Wiele N."/>
            <person name="van Rossen-Uffink D."/>
            <person name="Oliveira J.V."/>
            <person name="Vesth T.C."/>
            <person name="Visser J."/>
            <person name="Yu J.-H."/>
            <person name="Zhou M."/>
            <person name="Andersen M.R."/>
            <person name="Archer D.B."/>
            <person name="Baker S.E."/>
            <person name="Benoit I."/>
            <person name="Brakhage A.A."/>
            <person name="Braus G.H."/>
            <person name="Fischer R."/>
            <person name="Frisvad J.C."/>
            <person name="Goldman G.H."/>
            <person name="Houbraken J."/>
            <person name="Oakley B."/>
            <person name="Pocsi I."/>
            <person name="Scazzocchio C."/>
            <person name="Seiboth B."/>
            <person name="vanKuyk P.A."/>
            <person name="Wortman J."/>
            <person name="Dyer P.S."/>
            <person name="Grigoriev I.V."/>
        </authorList>
    </citation>
    <scope>NUCLEOTIDE SEQUENCE [LARGE SCALE GENOMIC DNA]</scope>
    <source>
        <strain evidence="7">CBS 101740 / IMI 381727 / IBT 21946</strain>
    </source>
</reference>
<dbReference type="GO" id="GO:0071949">
    <property type="term" value="F:FAD binding"/>
    <property type="evidence" value="ECO:0007669"/>
    <property type="project" value="InterPro"/>
</dbReference>
<accession>A0A1L9U9A9</accession>
<dbReference type="Pfam" id="PF01494">
    <property type="entry name" value="FAD_binding_3"/>
    <property type="match status" value="2"/>
</dbReference>
<gene>
    <name evidence="6" type="ORF">ASPBRDRAFT_210131</name>
</gene>
<dbReference type="PRINTS" id="PR00420">
    <property type="entry name" value="RNGMNOXGNASE"/>
</dbReference>
<evidence type="ECO:0000256" key="4">
    <source>
        <dbReference type="ARBA" id="ARBA00023033"/>
    </source>
</evidence>
<evidence type="ECO:0000256" key="3">
    <source>
        <dbReference type="ARBA" id="ARBA00023002"/>
    </source>
</evidence>
<dbReference type="InterPro" id="IPR036188">
    <property type="entry name" value="FAD/NAD-bd_sf"/>
</dbReference>
<dbReference type="PANTHER" id="PTHR46972:SF1">
    <property type="entry name" value="FAD DEPENDENT OXIDOREDUCTASE DOMAIN-CONTAINING PROTEIN"/>
    <property type="match status" value="1"/>
</dbReference>
<feature type="domain" description="FAD-binding" evidence="5">
    <location>
        <begin position="296"/>
        <end position="328"/>
    </location>
</feature>
<proteinExistence type="predicted"/>
<evidence type="ECO:0000313" key="7">
    <source>
        <dbReference type="Proteomes" id="UP000184499"/>
    </source>
</evidence>
<keyword evidence="7" id="KW-1185">Reference proteome</keyword>
<evidence type="ECO:0000259" key="5">
    <source>
        <dbReference type="Pfam" id="PF01494"/>
    </source>
</evidence>
<dbReference type="AlphaFoldDB" id="A0A1L9U9A9"/>
<keyword evidence="1" id="KW-0285">Flavoprotein</keyword>
<dbReference type="STRING" id="767769.A0A1L9U9A9"/>
<evidence type="ECO:0000256" key="1">
    <source>
        <dbReference type="ARBA" id="ARBA00022630"/>
    </source>
</evidence>
<dbReference type="EMBL" id="KV878691">
    <property type="protein sequence ID" value="OJJ68228.1"/>
    <property type="molecule type" value="Genomic_DNA"/>
</dbReference>
<sequence length="399" mass="44934">MVSLPQKQPKIAIIGAGPGGLTLARLLHCANVPFVIFENDKSREDRRVFGGILDIHKGTGQRVIREAGLWDEYEKNVSYDAEELIITDNCNTRLFDGGSQSKGRPEIDRSALRDILLDSIPEHCIRWNHHLKKVSEDGTLHFTSGTERGFDLIIGADGTWSKVRPVVSQIAPFYSGVTGFELWITDPVHIDPDMDSMLGRGSYFSYGDDGKLIMTQRQGDRSVRVYLLMRKPEGWFKNCGIDSTDSKAIKELLLQEYKSWSEELTRLISNCDGEIILRELYMLPVGIRWPHRKGFTLLGDAAHVMTPFAGEGVNTAMFDAFELAQAIISCPHDLDKATQMYERGLFSRATKVQQISWEEHLSTFEEDAGRRLATRMRYLIDMHNKGLPVKDGLGADVSI</sequence>
<dbReference type="SUPFAM" id="SSF51905">
    <property type="entry name" value="FAD/NAD(P)-binding domain"/>
    <property type="match status" value="1"/>
</dbReference>
<keyword evidence="3" id="KW-0560">Oxidoreductase</keyword>
<evidence type="ECO:0000313" key="6">
    <source>
        <dbReference type="EMBL" id="OJJ68228.1"/>
    </source>
</evidence>
<evidence type="ECO:0000256" key="2">
    <source>
        <dbReference type="ARBA" id="ARBA00022827"/>
    </source>
</evidence>
<dbReference type="RefSeq" id="XP_067475477.1">
    <property type="nucleotide sequence ID" value="XM_067621887.1"/>
</dbReference>
<name>A0A1L9U9A9_ASPBC</name>
<dbReference type="OMA" id="WEPWITE"/>
<dbReference type="Proteomes" id="UP000184499">
    <property type="component" value="Unassembled WGS sequence"/>
</dbReference>
<dbReference type="VEuPathDB" id="FungiDB:ASPBRDRAFT_210131"/>
<dbReference type="GeneID" id="93574375"/>
<dbReference type="Gene3D" id="3.50.50.60">
    <property type="entry name" value="FAD/NAD(P)-binding domain"/>
    <property type="match status" value="1"/>
</dbReference>